<organism evidence="1">
    <name type="scientific">Anguilla anguilla</name>
    <name type="common">European freshwater eel</name>
    <name type="synonym">Muraena anguilla</name>
    <dbReference type="NCBI Taxonomy" id="7936"/>
    <lineage>
        <taxon>Eukaryota</taxon>
        <taxon>Metazoa</taxon>
        <taxon>Chordata</taxon>
        <taxon>Craniata</taxon>
        <taxon>Vertebrata</taxon>
        <taxon>Euteleostomi</taxon>
        <taxon>Actinopterygii</taxon>
        <taxon>Neopterygii</taxon>
        <taxon>Teleostei</taxon>
        <taxon>Anguilliformes</taxon>
        <taxon>Anguillidae</taxon>
        <taxon>Anguilla</taxon>
    </lineage>
</organism>
<sequence>MEASELAVQFCYRNRHCSRHCH</sequence>
<reference evidence="1" key="1">
    <citation type="submission" date="2014-11" db="EMBL/GenBank/DDBJ databases">
        <authorList>
            <person name="Amaro Gonzalez C."/>
        </authorList>
    </citation>
    <scope>NUCLEOTIDE SEQUENCE</scope>
</reference>
<accession>A0A0E9U3D3</accession>
<name>A0A0E9U3D3_ANGAN</name>
<proteinExistence type="predicted"/>
<dbReference type="EMBL" id="GBXM01048867">
    <property type="protein sequence ID" value="JAH59710.1"/>
    <property type="molecule type" value="Transcribed_RNA"/>
</dbReference>
<evidence type="ECO:0000313" key="1">
    <source>
        <dbReference type="EMBL" id="JAH59710.1"/>
    </source>
</evidence>
<protein>
    <submittedName>
        <fullName evidence="1">Uncharacterized protein</fullName>
    </submittedName>
</protein>
<reference evidence="1" key="2">
    <citation type="journal article" date="2015" name="Fish Shellfish Immunol.">
        <title>Early steps in the European eel (Anguilla anguilla)-Vibrio vulnificus interaction in the gills: Role of the RtxA13 toxin.</title>
        <authorList>
            <person name="Callol A."/>
            <person name="Pajuelo D."/>
            <person name="Ebbesson L."/>
            <person name="Teles M."/>
            <person name="MacKenzie S."/>
            <person name="Amaro C."/>
        </authorList>
    </citation>
    <scope>NUCLEOTIDE SEQUENCE</scope>
</reference>
<dbReference type="AlphaFoldDB" id="A0A0E9U3D3"/>